<reference evidence="3 4" key="1">
    <citation type="submission" date="2023-10" db="EMBL/GenBank/DDBJ databases">
        <title>Glaciecola aquimarina strain GGW-M5 nov., isolated from a coastal seawater.</title>
        <authorList>
            <person name="Bayburt H."/>
            <person name="Kim J.M."/>
            <person name="Choi B.J."/>
            <person name="Jeon C.O."/>
        </authorList>
    </citation>
    <scope>NUCLEOTIDE SEQUENCE [LARGE SCALE GENOMIC DNA]</scope>
    <source>
        <strain evidence="3 4">KCTC 32108</strain>
    </source>
</reference>
<keyword evidence="1" id="KW-0175">Coiled coil</keyword>
<accession>A0ABU3SSB6</accession>
<proteinExistence type="predicted"/>
<dbReference type="InterPro" id="IPR011444">
    <property type="entry name" value="DUF1549"/>
</dbReference>
<dbReference type="PANTHER" id="PTHR35889">
    <property type="entry name" value="CYCLOINULO-OLIGOSACCHARIDE FRUCTANOTRANSFERASE-RELATED"/>
    <property type="match status" value="1"/>
</dbReference>
<evidence type="ECO:0000256" key="1">
    <source>
        <dbReference type="SAM" id="Coils"/>
    </source>
</evidence>
<dbReference type="Gene3D" id="2.60.120.200">
    <property type="match status" value="1"/>
</dbReference>
<organism evidence="3 4">
    <name type="scientific">Paraglaciecola aquimarina</name>
    <dbReference type="NCBI Taxonomy" id="1235557"/>
    <lineage>
        <taxon>Bacteria</taxon>
        <taxon>Pseudomonadati</taxon>
        <taxon>Pseudomonadota</taxon>
        <taxon>Gammaproteobacteria</taxon>
        <taxon>Alteromonadales</taxon>
        <taxon>Alteromonadaceae</taxon>
        <taxon>Paraglaciecola</taxon>
    </lineage>
</organism>
<name>A0ABU3SSB6_9ALTE</name>
<protein>
    <submittedName>
        <fullName evidence="3">DUF1549 domain-containing protein</fullName>
    </submittedName>
</protein>
<sequence>MPPAHMHKDLTEQEIATIYQWIKEGASYQNHWSFEPIAAEKVPQVKQVEWANNAIDNFILAKLEQAQLSPSPKADKHTLIRRLALDLTGLPPTPQLIAEFVADDSAQAYEKAVDTLMASTAYGEHQAHYWLDAARYADTHGLHLDNLRSIWPYRDWVVDAFNQNKPFDQFTIEQLAGDLLPNPTQDQLVATGFVRSNPSTSEGGAIDAEYAAIYAKDRTETLSTVWMGLTTGCAGCHDHKFDPISQKEFYQLTAFFRNTTEKPMDGNAADYPPSMHVFNEQDSILIKQLKNNNESLKNKIEQLSKSSSAELKQWINSHKNKSLPIVNNELAFHLPANEGQGNKVTTQLNQKTSTAKITGKYQWVEGKQGKALAINKSTLIELGDAAEYDYEDSFSVSFWIKPPKEEIKAQPIISRISVDPEKGWWDRQSKTAGWFVEALNNKSLRLSLNFGDTAFIHGSIWNVMEPDAWHHITIQYDGSANQNAFRYYVNGEERGKAQAKSLSPEELASVQQAKINSPLAIGFVQNPYAQKEDPKAPDIVEKNNKTPYVAIQDIRVYKNVLTPEENHLIAKLPDIQQALLATKPTEEQQTLLSAYYTSQYSQQGQQYYAERRAQLPQITAIQQRTPITLILEEKTDSKPYAHVLNRGQYDDEGEKGIFGYFGHAAQD</sequence>
<evidence type="ECO:0000313" key="3">
    <source>
        <dbReference type="EMBL" id="MDU0352867.1"/>
    </source>
</evidence>
<evidence type="ECO:0000313" key="4">
    <source>
        <dbReference type="Proteomes" id="UP001247805"/>
    </source>
</evidence>
<dbReference type="RefSeq" id="WP_316024573.1">
    <property type="nucleotide sequence ID" value="NZ_JAWDIO010000002.1"/>
</dbReference>
<gene>
    <name evidence="3" type="ORF">RS130_02045</name>
</gene>
<evidence type="ECO:0000259" key="2">
    <source>
        <dbReference type="Pfam" id="PF07583"/>
    </source>
</evidence>
<dbReference type="Proteomes" id="UP001247805">
    <property type="component" value="Unassembled WGS sequence"/>
</dbReference>
<feature type="domain" description="DUF1549" evidence="2">
    <location>
        <begin position="55"/>
        <end position="260"/>
    </location>
</feature>
<dbReference type="EMBL" id="JAWDIO010000002">
    <property type="protein sequence ID" value="MDU0352867.1"/>
    <property type="molecule type" value="Genomic_DNA"/>
</dbReference>
<dbReference type="InterPro" id="IPR013320">
    <property type="entry name" value="ConA-like_dom_sf"/>
</dbReference>
<dbReference type="PANTHER" id="PTHR35889:SF3">
    <property type="entry name" value="F-BOX DOMAIN-CONTAINING PROTEIN"/>
    <property type="match status" value="1"/>
</dbReference>
<feature type="coiled-coil region" evidence="1">
    <location>
        <begin position="279"/>
        <end position="313"/>
    </location>
</feature>
<dbReference type="SUPFAM" id="SSF49899">
    <property type="entry name" value="Concanavalin A-like lectins/glucanases"/>
    <property type="match status" value="1"/>
</dbReference>
<comment type="caution">
    <text evidence="3">The sequence shown here is derived from an EMBL/GenBank/DDBJ whole genome shotgun (WGS) entry which is preliminary data.</text>
</comment>
<dbReference type="Pfam" id="PF07583">
    <property type="entry name" value="PSCyt2"/>
    <property type="match status" value="1"/>
</dbReference>
<keyword evidence="4" id="KW-1185">Reference proteome</keyword>
<dbReference type="Pfam" id="PF13385">
    <property type="entry name" value="Laminin_G_3"/>
    <property type="match status" value="1"/>
</dbReference>